<dbReference type="Gene3D" id="2.40.30.30">
    <property type="entry name" value="Riboflavin kinase-like"/>
    <property type="match status" value="1"/>
</dbReference>
<dbReference type="NCBIfam" id="TIGR00083">
    <property type="entry name" value="ribF"/>
    <property type="match status" value="1"/>
</dbReference>
<dbReference type="Gene3D" id="3.40.50.620">
    <property type="entry name" value="HUPs"/>
    <property type="match status" value="1"/>
</dbReference>
<dbReference type="SUPFAM" id="SSF82114">
    <property type="entry name" value="Riboflavin kinase-like"/>
    <property type="match status" value="1"/>
</dbReference>
<name>A0A7K1LIM2_9MICC</name>
<proteinExistence type="inferred from homology"/>
<dbReference type="EC" id="2.7.7.2" evidence="14"/>
<dbReference type="PIRSF" id="PIRSF004491">
    <property type="entry name" value="FAD_Synth"/>
    <property type="match status" value="1"/>
</dbReference>
<keyword evidence="10 14" id="KW-0067">ATP-binding</keyword>
<dbReference type="OrthoDB" id="9803667at2"/>
<dbReference type="EC" id="2.7.1.26" evidence="14"/>
<sequence>MRRFVDCFRSLDEIPQGYGPTAVTIGNFDGVHRGHARVIRTVVAEAHSDGLKAVAISFDPHPALVHRPDVPHFPIMGLRDSLDLLDELGLDALVLLPYSLDFAQETPEDFVRTTFVEGLGAKKVVIGADVRFGRNNSGDLDTMKQLGEEHGFEVAVVEDLSTDNDLTELDAKDEHRRCSSTWIRELLASGDVDSAAHLLGRYHRMRGKVVHGAARGRELGFPTANMASDSDGLIPADGVYAGWLHDEAGQRWPVAISVGSNPTFEGVSRQVEAHVMGRPHEEVEDFDLYGQNVILEFVAHLRSMVAYEGMDALIRQMTKDVDDAWRALGYEPE</sequence>
<dbReference type="InterPro" id="IPR015865">
    <property type="entry name" value="Riboflavin_kinase_bac/euk"/>
</dbReference>
<keyword evidence="8 14" id="KW-0418">Kinase</keyword>
<evidence type="ECO:0000313" key="16">
    <source>
        <dbReference type="EMBL" id="MUN55045.1"/>
    </source>
</evidence>
<dbReference type="InterPro" id="IPR014729">
    <property type="entry name" value="Rossmann-like_a/b/a_fold"/>
</dbReference>
<dbReference type="InterPro" id="IPR023468">
    <property type="entry name" value="Riboflavin_kinase"/>
</dbReference>
<accession>A0A7K1LIM2</accession>
<evidence type="ECO:0000256" key="9">
    <source>
        <dbReference type="ARBA" id="ARBA00022827"/>
    </source>
</evidence>
<dbReference type="Proteomes" id="UP000462152">
    <property type="component" value="Unassembled WGS sequence"/>
</dbReference>
<evidence type="ECO:0000256" key="6">
    <source>
        <dbReference type="ARBA" id="ARBA00022695"/>
    </source>
</evidence>
<keyword evidence="7 14" id="KW-0547">Nucleotide-binding</keyword>
<dbReference type="PANTHER" id="PTHR22749">
    <property type="entry name" value="RIBOFLAVIN KINASE/FMN ADENYLYLTRANSFERASE"/>
    <property type="match status" value="1"/>
</dbReference>
<comment type="catalytic activity">
    <reaction evidence="13 14">
        <text>FMN + ATP + H(+) = FAD + diphosphate</text>
        <dbReference type="Rhea" id="RHEA:17237"/>
        <dbReference type="ChEBI" id="CHEBI:15378"/>
        <dbReference type="ChEBI" id="CHEBI:30616"/>
        <dbReference type="ChEBI" id="CHEBI:33019"/>
        <dbReference type="ChEBI" id="CHEBI:57692"/>
        <dbReference type="ChEBI" id="CHEBI:58210"/>
        <dbReference type="EC" id="2.7.7.2"/>
    </reaction>
</comment>
<evidence type="ECO:0000256" key="14">
    <source>
        <dbReference type="PIRNR" id="PIRNR004491"/>
    </source>
</evidence>
<dbReference type="GO" id="GO:0008531">
    <property type="term" value="F:riboflavin kinase activity"/>
    <property type="evidence" value="ECO:0007669"/>
    <property type="project" value="UniProtKB-UniRule"/>
</dbReference>
<evidence type="ECO:0000256" key="12">
    <source>
        <dbReference type="ARBA" id="ARBA00047880"/>
    </source>
</evidence>
<gene>
    <name evidence="16" type="ORF">GMA10_07460</name>
</gene>
<comment type="pathway">
    <text evidence="1 14">Cofactor biosynthesis; FAD biosynthesis; FAD from FMN: step 1/1.</text>
</comment>
<dbReference type="UniPathway" id="UPA00277">
    <property type="reaction ID" value="UER00407"/>
</dbReference>
<dbReference type="GO" id="GO:0006747">
    <property type="term" value="P:FAD biosynthetic process"/>
    <property type="evidence" value="ECO:0007669"/>
    <property type="project" value="UniProtKB-UniRule"/>
</dbReference>
<keyword evidence="6 14" id="KW-0548">Nucleotidyltransferase</keyword>
<keyword evidence="3 14" id="KW-0285">Flavoprotein</keyword>
<evidence type="ECO:0000256" key="2">
    <source>
        <dbReference type="ARBA" id="ARBA00005201"/>
    </source>
</evidence>
<evidence type="ECO:0000259" key="15">
    <source>
        <dbReference type="SMART" id="SM00904"/>
    </source>
</evidence>
<evidence type="ECO:0000256" key="10">
    <source>
        <dbReference type="ARBA" id="ARBA00022840"/>
    </source>
</evidence>
<keyword evidence="4 14" id="KW-0288">FMN</keyword>
<dbReference type="InterPro" id="IPR023465">
    <property type="entry name" value="Riboflavin_kinase_dom_sf"/>
</dbReference>
<dbReference type="GO" id="GO:0009231">
    <property type="term" value="P:riboflavin biosynthetic process"/>
    <property type="evidence" value="ECO:0007669"/>
    <property type="project" value="InterPro"/>
</dbReference>
<evidence type="ECO:0000256" key="5">
    <source>
        <dbReference type="ARBA" id="ARBA00022679"/>
    </source>
</evidence>
<evidence type="ECO:0000256" key="8">
    <source>
        <dbReference type="ARBA" id="ARBA00022777"/>
    </source>
</evidence>
<keyword evidence="17" id="KW-1185">Reference proteome</keyword>
<comment type="caution">
    <text evidence="16">The sequence shown here is derived from an EMBL/GenBank/DDBJ whole genome shotgun (WGS) entry which is preliminary data.</text>
</comment>
<keyword evidence="11" id="KW-0511">Multifunctional enzyme</keyword>
<dbReference type="GO" id="GO:0003919">
    <property type="term" value="F:FMN adenylyltransferase activity"/>
    <property type="evidence" value="ECO:0007669"/>
    <property type="project" value="UniProtKB-UniRule"/>
</dbReference>
<dbReference type="SMART" id="SM00904">
    <property type="entry name" value="Flavokinase"/>
    <property type="match status" value="1"/>
</dbReference>
<comment type="catalytic activity">
    <reaction evidence="12 14">
        <text>riboflavin + ATP = FMN + ADP + H(+)</text>
        <dbReference type="Rhea" id="RHEA:14357"/>
        <dbReference type="ChEBI" id="CHEBI:15378"/>
        <dbReference type="ChEBI" id="CHEBI:30616"/>
        <dbReference type="ChEBI" id="CHEBI:57986"/>
        <dbReference type="ChEBI" id="CHEBI:58210"/>
        <dbReference type="ChEBI" id="CHEBI:456216"/>
        <dbReference type="EC" id="2.7.1.26"/>
    </reaction>
</comment>
<comment type="pathway">
    <text evidence="2 14">Cofactor biosynthesis; FMN biosynthesis; FMN from riboflavin (ATP route): step 1/1.</text>
</comment>
<dbReference type="EMBL" id="WOGT01000003">
    <property type="protein sequence ID" value="MUN55045.1"/>
    <property type="molecule type" value="Genomic_DNA"/>
</dbReference>
<reference evidence="16 17" key="1">
    <citation type="submission" date="2019-12" db="EMBL/GenBank/DDBJ databases">
        <authorList>
            <person name="Li J."/>
            <person name="Shi Y."/>
            <person name="Xu G."/>
            <person name="Xiao D."/>
            <person name="Ran X."/>
        </authorList>
    </citation>
    <scope>NUCLEOTIDE SEQUENCE [LARGE SCALE GENOMIC DNA]</scope>
    <source>
        <strain evidence="16 17">JCM 15915</strain>
    </source>
</reference>
<protein>
    <recommendedName>
        <fullName evidence="14">Riboflavin biosynthesis protein</fullName>
    </recommendedName>
    <domain>
        <recommendedName>
            <fullName evidence="14">Riboflavin kinase</fullName>
            <ecNumber evidence="14">2.7.1.26</ecNumber>
        </recommendedName>
        <alternativeName>
            <fullName evidence="14">Flavokinase</fullName>
        </alternativeName>
    </domain>
    <domain>
        <recommendedName>
            <fullName evidence="14">FMN adenylyltransferase</fullName>
            <ecNumber evidence="14">2.7.7.2</ecNumber>
        </recommendedName>
        <alternativeName>
            <fullName evidence="14">FAD pyrophosphorylase</fullName>
        </alternativeName>
        <alternativeName>
            <fullName evidence="14">FAD synthase</fullName>
        </alternativeName>
    </domain>
</protein>
<dbReference type="InterPro" id="IPR015864">
    <property type="entry name" value="FAD_synthase"/>
</dbReference>
<dbReference type="PANTHER" id="PTHR22749:SF6">
    <property type="entry name" value="RIBOFLAVIN KINASE"/>
    <property type="match status" value="1"/>
</dbReference>
<dbReference type="UniPathway" id="UPA00276">
    <property type="reaction ID" value="UER00406"/>
</dbReference>
<dbReference type="CDD" id="cd02064">
    <property type="entry name" value="FAD_synthetase_N"/>
    <property type="match status" value="1"/>
</dbReference>
<dbReference type="NCBIfam" id="NF004160">
    <property type="entry name" value="PRK05627.1-3"/>
    <property type="match status" value="1"/>
</dbReference>
<keyword evidence="5 14" id="KW-0808">Transferase</keyword>
<evidence type="ECO:0000256" key="4">
    <source>
        <dbReference type="ARBA" id="ARBA00022643"/>
    </source>
</evidence>
<dbReference type="FunFam" id="3.40.50.620:FF:000021">
    <property type="entry name" value="Riboflavin biosynthesis protein"/>
    <property type="match status" value="1"/>
</dbReference>
<evidence type="ECO:0000256" key="3">
    <source>
        <dbReference type="ARBA" id="ARBA00022630"/>
    </source>
</evidence>
<dbReference type="Pfam" id="PF06574">
    <property type="entry name" value="FAD_syn"/>
    <property type="match status" value="1"/>
</dbReference>
<dbReference type="GO" id="GO:0009398">
    <property type="term" value="P:FMN biosynthetic process"/>
    <property type="evidence" value="ECO:0007669"/>
    <property type="project" value="UniProtKB-UniRule"/>
</dbReference>
<comment type="similarity">
    <text evidence="14">Belongs to the ribF family.</text>
</comment>
<feature type="domain" description="Riboflavin kinase" evidence="15">
    <location>
        <begin position="198"/>
        <end position="329"/>
    </location>
</feature>
<evidence type="ECO:0000256" key="1">
    <source>
        <dbReference type="ARBA" id="ARBA00004726"/>
    </source>
</evidence>
<evidence type="ECO:0000313" key="17">
    <source>
        <dbReference type="Proteomes" id="UP000462152"/>
    </source>
</evidence>
<evidence type="ECO:0000256" key="7">
    <source>
        <dbReference type="ARBA" id="ARBA00022741"/>
    </source>
</evidence>
<evidence type="ECO:0000256" key="11">
    <source>
        <dbReference type="ARBA" id="ARBA00023268"/>
    </source>
</evidence>
<dbReference type="AlphaFoldDB" id="A0A7K1LIM2"/>
<dbReference type="GO" id="GO:0005524">
    <property type="term" value="F:ATP binding"/>
    <property type="evidence" value="ECO:0007669"/>
    <property type="project" value="UniProtKB-UniRule"/>
</dbReference>
<dbReference type="InterPro" id="IPR002606">
    <property type="entry name" value="Riboflavin_kinase_bac"/>
</dbReference>
<organism evidence="16 17">
    <name type="scientific">Rothia koreensis</name>
    <dbReference type="NCBI Taxonomy" id="592378"/>
    <lineage>
        <taxon>Bacteria</taxon>
        <taxon>Bacillati</taxon>
        <taxon>Actinomycetota</taxon>
        <taxon>Actinomycetes</taxon>
        <taxon>Micrococcales</taxon>
        <taxon>Micrococcaceae</taxon>
        <taxon>Rothia</taxon>
    </lineage>
</organism>
<keyword evidence="9 14" id="KW-0274">FAD</keyword>
<dbReference type="SUPFAM" id="SSF52374">
    <property type="entry name" value="Nucleotidylyl transferase"/>
    <property type="match status" value="1"/>
</dbReference>
<dbReference type="Pfam" id="PF01687">
    <property type="entry name" value="Flavokinase"/>
    <property type="match status" value="1"/>
</dbReference>
<evidence type="ECO:0000256" key="13">
    <source>
        <dbReference type="ARBA" id="ARBA00049494"/>
    </source>
</evidence>